<keyword evidence="2" id="KW-1185">Reference proteome</keyword>
<reference evidence="1 2" key="1">
    <citation type="journal article" date="2011" name="Proc. Natl. Acad. Sci. U.S.A.">
        <title>Evolutionary erosion of yeast sex chromosomes by mating-type switching accidents.</title>
        <authorList>
            <person name="Gordon J.L."/>
            <person name="Armisen D."/>
            <person name="Proux-Wera E."/>
            <person name="Oheigeartaigh S.S."/>
            <person name="Byrne K.P."/>
            <person name="Wolfe K.H."/>
        </authorList>
    </citation>
    <scope>NUCLEOTIDE SEQUENCE [LARGE SCALE GENOMIC DNA]</scope>
    <source>
        <strain evidence="2">ATCC MYA-139 / BCRC 22969 / CBS 8797 / CCRC 22969 / KCTC 17520 / NBRC 10181 / NCYC 3082</strain>
    </source>
</reference>
<protein>
    <submittedName>
        <fullName evidence="1">Uncharacterized protein</fullName>
    </submittedName>
</protein>
<dbReference type="GO" id="GO:0007005">
    <property type="term" value="P:mitochondrion organization"/>
    <property type="evidence" value="ECO:0007669"/>
    <property type="project" value="EnsemblFungi"/>
</dbReference>
<dbReference type="PANTHER" id="PTHR28052">
    <property type="entry name" value="UPF0545 PROTEIN C22ORF39"/>
    <property type="match status" value="1"/>
</dbReference>
<gene>
    <name evidence="1" type="primary">KNAG0F00260</name>
    <name evidence="1" type="ordered locus">KNAG_0F00260</name>
</gene>
<dbReference type="Pfam" id="PF11326">
    <property type="entry name" value="PANTS-like"/>
    <property type="match status" value="1"/>
</dbReference>
<proteinExistence type="predicted"/>
<dbReference type="OMA" id="GQFRNYY"/>
<reference evidence="2" key="2">
    <citation type="submission" date="2012-08" db="EMBL/GenBank/DDBJ databases">
        <title>Genome sequence of Kazachstania naganishii.</title>
        <authorList>
            <person name="Gordon J.L."/>
            <person name="Armisen D."/>
            <person name="Proux-Wera E."/>
            <person name="OhEigeartaigh S.S."/>
            <person name="Byrne K.P."/>
            <person name="Wolfe K.H."/>
        </authorList>
    </citation>
    <scope>NUCLEOTIDE SEQUENCE [LARGE SCALE GENOMIC DNA]</scope>
    <source>
        <strain evidence="2">ATCC MYA-139 / BCRC 22969 / CBS 8797 / CCRC 22969 / KCTC 17520 / NBRC 10181 / NCYC 3082</strain>
    </source>
</reference>
<name>J7RMC8_HUIN7</name>
<dbReference type="Proteomes" id="UP000006310">
    <property type="component" value="Chromosome 6"/>
</dbReference>
<dbReference type="STRING" id="1071383.J7RMC8"/>
<dbReference type="OrthoDB" id="2017405at2759"/>
<dbReference type="AlphaFoldDB" id="J7RMC8"/>
<dbReference type="EMBL" id="HE978319">
    <property type="protein sequence ID" value="CCK70698.1"/>
    <property type="molecule type" value="Genomic_DNA"/>
</dbReference>
<accession>J7RMC8</accession>
<organism evidence="1 2">
    <name type="scientific">Huiozyma naganishii (strain ATCC MYA-139 / BCRC 22969 / CBS 8797 / KCTC 17520 / NBRC 10181 / NCYC 3082 / Yp74L-3)</name>
    <name type="common">Yeast</name>
    <name type="synonym">Kazachstania naganishii</name>
    <dbReference type="NCBI Taxonomy" id="1071383"/>
    <lineage>
        <taxon>Eukaryota</taxon>
        <taxon>Fungi</taxon>
        <taxon>Dikarya</taxon>
        <taxon>Ascomycota</taxon>
        <taxon>Saccharomycotina</taxon>
        <taxon>Saccharomycetes</taxon>
        <taxon>Saccharomycetales</taxon>
        <taxon>Saccharomycetaceae</taxon>
        <taxon>Huiozyma</taxon>
    </lineage>
</organism>
<dbReference type="KEGG" id="kng:KNAG_0F00260"/>
<dbReference type="RefSeq" id="XP_022464944.1">
    <property type="nucleotide sequence ID" value="XM_022608448.1"/>
</dbReference>
<dbReference type="PANTHER" id="PTHR28052:SF1">
    <property type="entry name" value="UPF0545 PROTEIN C22ORF39"/>
    <property type="match status" value="1"/>
</dbReference>
<evidence type="ECO:0000313" key="2">
    <source>
        <dbReference type="Proteomes" id="UP000006310"/>
    </source>
</evidence>
<dbReference type="eggNOG" id="ENOG502S4MN">
    <property type="taxonomic scope" value="Eukaryota"/>
</dbReference>
<dbReference type="GeneID" id="34526413"/>
<dbReference type="HOGENOM" id="CLU_114639_2_0_1"/>
<sequence length="118" mass="13904">MVPWVKGAQIPYLVRDTRQSERSVFDWGKNLLAMSKYPTVMSCMEAFDELTSCYSIGGQFRSYYRYGEFNPCQKQLEKLNFCMLHGRNPVKVQEWYRARIEENNKLKGSSDAVWKERG</sequence>
<dbReference type="InterPro" id="IPR021475">
    <property type="entry name" value="Pants/Emi1-like"/>
</dbReference>
<evidence type="ECO:0000313" key="1">
    <source>
        <dbReference type="EMBL" id="CCK70698.1"/>
    </source>
</evidence>